<evidence type="ECO:0000256" key="1">
    <source>
        <dbReference type="SAM" id="Coils"/>
    </source>
</evidence>
<reference evidence="3" key="2">
    <citation type="submission" date="2011-03" db="EMBL/GenBank/DDBJ databases">
        <title>The complete genome of Hippea maritima DSM 10411.</title>
        <authorList>
            <consortium name="US DOE Joint Genome Institute (JGI-PGF)"/>
            <person name="Lucas S."/>
            <person name="Copeland A."/>
            <person name="Lapidus A."/>
            <person name="Bruce D."/>
            <person name="Goodwin L."/>
            <person name="Pitluck S."/>
            <person name="Peters L."/>
            <person name="Kyrpides N."/>
            <person name="Mavromatis K."/>
            <person name="Pagani I."/>
            <person name="Ivanova N."/>
            <person name="Mikhailova N."/>
            <person name="Lu M."/>
            <person name="Detter J.C."/>
            <person name="Tapia R."/>
            <person name="Han C."/>
            <person name="Land M."/>
            <person name="Hauser L."/>
            <person name="Markowitz V."/>
            <person name="Cheng J.-F."/>
            <person name="Hugenholtz P."/>
            <person name="Woyke T."/>
            <person name="Wu D."/>
            <person name="Spring S."/>
            <person name="Schroeder M."/>
            <person name="Brambilla E."/>
            <person name="Klenk H.-P."/>
            <person name="Eisen J.A."/>
        </authorList>
    </citation>
    <scope>NUCLEOTIDE SEQUENCE [LARGE SCALE GENOMIC DNA]</scope>
    <source>
        <strain evidence="3">ATCC 700847 / DSM 10411 / MH2</strain>
    </source>
</reference>
<sequence>MFRFVFIFTVLAFLLTSCGFDDNLIIKRLNLLEGRVDFNSKRIDENSKKIDEIAVKLQKIKERLAKERESNILAKIPPASVVDNLTNQEESKGTHVSHKSKNIYPKYKVAQNQKEKDQMDNSSVSLNNFKINKEKEKGSAIGNKSNHMPIVPAKDEIDNASKKLHLPPTNYKQVYKKALLYYKKKDFKQAELLFCKFINSYKNTDLYDNALYWLAYTYIHQNETGKAIKLLKEIIEQFPNGSVDKGGKTDAAIFALIKIYKKQNEKDLEEYYKNLLIKKFPSSRYVNLIKRRRKG</sequence>
<evidence type="ECO:0000313" key="2">
    <source>
        <dbReference type="EMBL" id="AEA33914.1"/>
    </source>
</evidence>
<dbReference type="Proteomes" id="UP000008139">
    <property type="component" value="Chromosome"/>
</dbReference>
<dbReference type="RefSeq" id="WP_013681955.1">
    <property type="nucleotide sequence ID" value="NC_015318.1"/>
</dbReference>
<dbReference type="InterPro" id="IPR011990">
    <property type="entry name" value="TPR-like_helical_dom_sf"/>
</dbReference>
<dbReference type="PROSITE" id="PS51257">
    <property type="entry name" value="PROKAR_LIPOPROTEIN"/>
    <property type="match status" value="1"/>
</dbReference>
<dbReference type="InParanoid" id="F2LVY0"/>
<dbReference type="eggNOG" id="COG1729">
    <property type="taxonomic scope" value="Bacteria"/>
</dbReference>
<feature type="coiled-coil region" evidence="1">
    <location>
        <begin position="43"/>
        <end position="70"/>
    </location>
</feature>
<protein>
    <submittedName>
        <fullName evidence="2">Uncharacterized protein</fullName>
    </submittedName>
</protein>
<dbReference type="Pfam" id="PF13174">
    <property type="entry name" value="TPR_6"/>
    <property type="match status" value="1"/>
</dbReference>
<name>F2LVY0_HIPMA</name>
<keyword evidence="3" id="KW-1185">Reference proteome</keyword>
<dbReference type="InterPro" id="IPR019734">
    <property type="entry name" value="TPR_rpt"/>
</dbReference>
<organism evidence="2 3">
    <name type="scientific">Hippea maritima (strain ATCC 700847 / DSM 10411 / MH2)</name>
    <dbReference type="NCBI Taxonomy" id="760142"/>
    <lineage>
        <taxon>Bacteria</taxon>
        <taxon>Pseudomonadati</taxon>
        <taxon>Campylobacterota</taxon>
        <taxon>Desulfurellia</taxon>
        <taxon>Desulfurellales</taxon>
        <taxon>Hippeaceae</taxon>
        <taxon>Hippea</taxon>
    </lineage>
</organism>
<gene>
    <name evidence="2" type="ordered locus">Hipma_0945</name>
</gene>
<reference evidence="2 3" key="1">
    <citation type="journal article" date="2011" name="Stand. Genomic Sci.">
        <title>Complete genome sequence of the thermophilic sulfur-reducer Hippea maritima type strain (MH(2)).</title>
        <authorList>
            <person name="Huntemann M."/>
            <person name="Lu M."/>
            <person name="Nolan M."/>
            <person name="Lapidus A."/>
            <person name="Lucas S."/>
            <person name="Hammon N."/>
            <person name="Deshpande S."/>
            <person name="Cheng J.F."/>
            <person name="Tapia R."/>
            <person name="Han C."/>
            <person name="Goodwin L."/>
            <person name="Pitluck S."/>
            <person name="Liolios K."/>
            <person name="Pagani I."/>
            <person name="Ivanova N."/>
            <person name="Ovchinikova G."/>
            <person name="Pati A."/>
            <person name="Chen A."/>
            <person name="Palaniappan K."/>
            <person name="Land M."/>
            <person name="Hauser L."/>
            <person name="Jeffries C.D."/>
            <person name="Detter J.C."/>
            <person name="Brambilla E.M."/>
            <person name="Rohde M."/>
            <person name="Spring S."/>
            <person name="Goker M."/>
            <person name="Woyke T."/>
            <person name="Bristow J."/>
            <person name="Eisen J.A."/>
            <person name="Markowitz V."/>
            <person name="Hugenholtz P."/>
            <person name="Kyrpides N.C."/>
            <person name="Klenk H.P."/>
            <person name="Mavromatis K."/>
        </authorList>
    </citation>
    <scope>NUCLEOTIDE SEQUENCE [LARGE SCALE GENOMIC DNA]</scope>
    <source>
        <strain evidence="3">ATCC 700847 / DSM 10411 / MH2</strain>
    </source>
</reference>
<dbReference type="STRING" id="760142.Hipma_0945"/>
<dbReference type="OrthoDB" id="9781271at2"/>
<dbReference type="AlphaFoldDB" id="F2LVY0"/>
<dbReference type="SUPFAM" id="SSF48452">
    <property type="entry name" value="TPR-like"/>
    <property type="match status" value="1"/>
</dbReference>
<dbReference type="EMBL" id="CP002606">
    <property type="protein sequence ID" value="AEA33914.1"/>
    <property type="molecule type" value="Genomic_DNA"/>
</dbReference>
<keyword evidence="1" id="KW-0175">Coiled coil</keyword>
<dbReference type="HOGENOM" id="CLU_942580_0_0_7"/>
<accession>F2LVY0</accession>
<proteinExistence type="predicted"/>
<dbReference type="KEGG" id="hmr:Hipma_0945"/>
<evidence type="ECO:0000313" key="3">
    <source>
        <dbReference type="Proteomes" id="UP000008139"/>
    </source>
</evidence>
<dbReference type="Gene3D" id="1.25.40.10">
    <property type="entry name" value="Tetratricopeptide repeat domain"/>
    <property type="match status" value="1"/>
</dbReference>